<dbReference type="InterPro" id="IPR036279">
    <property type="entry name" value="5-3_exonuclease_C_sf"/>
</dbReference>
<dbReference type="InterPro" id="IPR036397">
    <property type="entry name" value="RNaseH_sf"/>
</dbReference>
<dbReference type="GO" id="GO:0003677">
    <property type="term" value="F:DNA binding"/>
    <property type="evidence" value="ECO:0007669"/>
    <property type="project" value="UniProtKB-KW"/>
</dbReference>
<dbReference type="SUPFAM" id="SSF47807">
    <property type="entry name" value="5' to 3' exonuclease, C-terminal subdomain"/>
    <property type="match status" value="1"/>
</dbReference>
<gene>
    <name evidence="5" type="ORF">METZ01_LOCUS391727</name>
</gene>
<dbReference type="GO" id="GO:0033567">
    <property type="term" value="P:DNA replication, Okazaki fragment processing"/>
    <property type="evidence" value="ECO:0007669"/>
    <property type="project" value="InterPro"/>
</dbReference>
<dbReference type="GO" id="GO:0017108">
    <property type="term" value="F:5'-flap endonuclease activity"/>
    <property type="evidence" value="ECO:0007669"/>
    <property type="project" value="InterPro"/>
</dbReference>
<dbReference type="SUPFAM" id="SSF88723">
    <property type="entry name" value="PIN domain-like"/>
    <property type="match status" value="1"/>
</dbReference>
<evidence type="ECO:0000256" key="1">
    <source>
        <dbReference type="ARBA" id="ARBA00022722"/>
    </source>
</evidence>
<evidence type="ECO:0000313" key="5">
    <source>
        <dbReference type="EMBL" id="SVD38873.1"/>
    </source>
</evidence>
<dbReference type="CDD" id="cd09859">
    <property type="entry name" value="PIN_53EXO"/>
    <property type="match status" value="1"/>
</dbReference>
<name>A0A382UX75_9ZZZZ</name>
<keyword evidence="1" id="KW-0540">Nuclease</keyword>
<dbReference type="SMART" id="SM00279">
    <property type="entry name" value="HhH2"/>
    <property type="match status" value="1"/>
</dbReference>
<organism evidence="5">
    <name type="scientific">marine metagenome</name>
    <dbReference type="NCBI Taxonomy" id="408172"/>
    <lineage>
        <taxon>unclassified sequences</taxon>
        <taxon>metagenomes</taxon>
        <taxon>ecological metagenomes</taxon>
    </lineage>
</organism>
<dbReference type="FunFam" id="1.10.150.20:FF:000003">
    <property type="entry name" value="DNA polymerase I"/>
    <property type="match status" value="1"/>
</dbReference>
<keyword evidence="3" id="KW-0238">DNA-binding</keyword>
<dbReference type="SMART" id="SM00475">
    <property type="entry name" value="53EXOc"/>
    <property type="match status" value="1"/>
</dbReference>
<dbReference type="InterPro" id="IPR020046">
    <property type="entry name" value="5-3_exonucl_a-hlix_arch_N"/>
</dbReference>
<dbReference type="EMBL" id="UINC01147508">
    <property type="protein sequence ID" value="SVD38873.1"/>
    <property type="molecule type" value="Genomic_DNA"/>
</dbReference>
<dbReference type="InterPro" id="IPR029060">
    <property type="entry name" value="PIN-like_dom_sf"/>
</dbReference>
<dbReference type="InterPro" id="IPR038969">
    <property type="entry name" value="FEN"/>
</dbReference>
<accession>A0A382UX75</accession>
<dbReference type="Gene3D" id="1.10.150.20">
    <property type="entry name" value="5' to 3' exonuclease, C-terminal subdomain"/>
    <property type="match status" value="1"/>
</dbReference>
<evidence type="ECO:0000256" key="2">
    <source>
        <dbReference type="ARBA" id="ARBA00022801"/>
    </source>
</evidence>
<feature type="non-terminal residue" evidence="5">
    <location>
        <position position="287"/>
    </location>
</feature>
<dbReference type="Pfam" id="PF02739">
    <property type="entry name" value="5_3_exonuc_N"/>
    <property type="match status" value="1"/>
</dbReference>
<evidence type="ECO:0000256" key="3">
    <source>
        <dbReference type="ARBA" id="ARBA00023125"/>
    </source>
</evidence>
<dbReference type="InterPro" id="IPR008918">
    <property type="entry name" value="HhH2"/>
</dbReference>
<dbReference type="GO" id="GO:0008409">
    <property type="term" value="F:5'-3' exonuclease activity"/>
    <property type="evidence" value="ECO:0007669"/>
    <property type="project" value="InterPro"/>
</dbReference>
<sequence>MDGYEADDVIGTLAKKAEHEGFQVYMMTSDKDFAQLVSENIFIYRPGNKWQPTAILGITEVLEKFDVQKVDQVIDLLGMMGDTADNIPGIPGIGKKTAQKFIAKYGAMEDLFEHSNELKGKIKEKVEAGKEIGLLSKKLVTIITDVPIKFDEKQLRIELKDEEAVKNLFKELEFRRLIIRVLSSKSNNQVERITKKKQILKKGKGMQMDLFSSSIIKNNVKKGHTQYKIITTFLEAKRLIYQLNHQKKVSVKLCTSSTDSFKANVLGISFCNIEEQAYFIFLPHNDL</sequence>
<protein>
    <recommendedName>
        <fullName evidence="4">5'-3' exonuclease domain-containing protein</fullName>
    </recommendedName>
</protein>
<dbReference type="InterPro" id="IPR020045">
    <property type="entry name" value="DNA_polI_H3TH"/>
</dbReference>
<dbReference type="Gene3D" id="3.30.420.10">
    <property type="entry name" value="Ribonuclease H-like superfamily/Ribonuclease H"/>
    <property type="match status" value="1"/>
</dbReference>
<dbReference type="Pfam" id="PF01367">
    <property type="entry name" value="5_3_exonuc"/>
    <property type="match status" value="1"/>
</dbReference>
<proteinExistence type="predicted"/>
<evidence type="ECO:0000259" key="4">
    <source>
        <dbReference type="SMART" id="SM00475"/>
    </source>
</evidence>
<reference evidence="5" key="1">
    <citation type="submission" date="2018-05" db="EMBL/GenBank/DDBJ databases">
        <authorList>
            <person name="Lanie J.A."/>
            <person name="Ng W.-L."/>
            <person name="Kazmierczak K.M."/>
            <person name="Andrzejewski T.M."/>
            <person name="Davidsen T.M."/>
            <person name="Wayne K.J."/>
            <person name="Tettelin H."/>
            <person name="Glass J.I."/>
            <person name="Rusch D."/>
            <person name="Podicherti R."/>
            <person name="Tsui H.-C.T."/>
            <person name="Winkler M.E."/>
        </authorList>
    </citation>
    <scope>NUCLEOTIDE SEQUENCE</scope>
</reference>
<dbReference type="Gene3D" id="3.40.50.1010">
    <property type="entry name" value="5'-nuclease"/>
    <property type="match status" value="1"/>
</dbReference>
<keyword evidence="2" id="KW-0378">Hydrolase</keyword>
<feature type="domain" description="5'-3' exonuclease" evidence="4">
    <location>
        <begin position="1"/>
        <end position="158"/>
    </location>
</feature>
<dbReference type="PANTHER" id="PTHR42646:SF2">
    <property type="entry name" value="5'-3' EXONUCLEASE FAMILY PROTEIN"/>
    <property type="match status" value="1"/>
</dbReference>
<dbReference type="PANTHER" id="PTHR42646">
    <property type="entry name" value="FLAP ENDONUCLEASE XNI"/>
    <property type="match status" value="1"/>
</dbReference>
<dbReference type="CDD" id="cd09898">
    <property type="entry name" value="H3TH_53EXO"/>
    <property type="match status" value="1"/>
</dbReference>
<dbReference type="AlphaFoldDB" id="A0A382UX75"/>
<dbReference type="InterPro" id="IPR002421">
    <property type="entry name" value="5-3_exonuclease"/>
</dbReference>